<evidence type="ECO:0000313" key="3">
    <source>
        <dbReference type="Proteomes" id="UP000191249"/>
    </source>
</evidence>
<evidence type="ECO:0000259" key="1">
    <source>
        <dbReference type="Pfam" id="PF22036"/>
    </source>
</evidence>
<name>A0AAU8VSD8_NEILA</name>
<accession>A0AAU8VSD8</accession>
<dbReference type="Gene3D" id="2.40.128.20">
    <property type="match status" value="1"/>
</dbReference>
<sequence>MANKFSPPPVGKIYQAKFGELAYHLNFDADGKTMTFTSIGTAKPVAEPEVKVNYTATEVADMVFMVTWTEPDGSTVTHVEDFNNAVVYTNITLPDHTFLNYKGTFTEVK</sequence>
<organism evidence="2 3">
    <name type="scientific">Neisseria lactamica</name>
    <dbReference type="NCBI Taxonomy" id="486"/>
    <lineage>
        <taxon>Bacteria</taxon>
        <taxon>Pseudomonadati</taxon>
        <taxon>Pseudomonadota</taxon>
        <taxon>Betaproteobacteria</taxon>
        <taxon>Neisseriales</taxon>
        <taxon>Neisseriaceae</taxon>
        <taxon>Neisseria</taxon>
    </lineage>
</organism>
<dbReference type="Proteomes" id="UP000191249">
    <property type="component" value="Chromosome"/>
</dbReference>
<dbReference type="InterPro" id="IPR053892">
    <property type="entry name" value="MoaF-like"/>
</dbReference>
<gene>
    <name evidence="2" type="ORF">B2G52_04440</name>
</gene>
<dbReference type="InterPro" id="IPR012674">
    <property type="entry name" value="Calycin"/>
</dbReference>
<dbReference type="RefSeq" id="WP_003712558.1">
    <property type="nucleotide sequence ID" value="NZ_CP019894.1"/>
</dbReference>
<protein>
    <recommendedName>
        <fullName evidence="1">MoaF-like domain-containing protein</fullName>
    </recommendedName>
</protein>
<dbReference type="AlphaFoldDB" id="A0AAU8VSD8"/>
<proteinExistence type="predicted"/>
<feature type="domain" description="MoaF-like" evidence="1">
    <location>
        <begin position="10"/>
        <end position="106"/>
    </location>
</feature>
<evidence type="ECO:0000313" key="2">
    <source>
        <dbReference type="EMBL" id="ARB04224.1"/>
    </source>
</evidence>
<dbReference type="EMBL" id="CP019894">
    <property type="protein sequence ID" value="ARB04224.1"/>
    <property type="molecule type" value="Genomic_DNA"/>
</dbReference>
<reference evidence="2 3" key="1">
    <citation type="submission" date="2017-03" db="EMBL/GenBank/DDBJ databases">
        <title>N. lactamica Y92-1009 whole genome sequence.</title>
        <authorList>
            <person name="Pandey A.K."/>
            <person name="Read R.C."/>
        </authorList>
    </citation>
    <scope>NUCLEOTIDE SEQUENCE [LARGE SCALE GENOMIC DNA]</scope>
    <source>
        <strain evidence="2 3">Y92-1009</strain>
    </source>
</reference>
<dbReference type="Pfam" id="PF22036">
    <property type="entry name" value="MoaF_like"/>
    <property type="match status" value="1"/>
</dbReference>